<evidence type="ECO:0000256" key="1">
    <source>
        <dbReference type="SAM" id="SignalP"/>
    </source>
</evidence>
<protein>
    <submittedName>
        <fullName evidence="2">Uncharacterized protein</fullName>
    </submittedName>
</protein>
<dbReference type="Proteomes" id="UP001174677">
    <property type="component" value="Chromosome 7"/>
</dbReference>
<dbReference type="EMBL" id="JARPOI010000007">
    <property type="protein sequence ID" value="KAJ9177696.1"/>
    <property type="molecule type" value="Genomic_DNA"/>
</dbReference>
<evidence type="ECO:0000313" key="3">
    <source>
        <dbReference type="Proteomes" id="UP001174677"/>
    </source>
</evidence>
<keyword evidence="3" id="KW-1185">Reference proteome</keyword>
<keyword evidence="1" id="KW-0732">Signal</keyword>
<gene>
    <name evidence="2" type="ORF">P3X46_012886</name>
</gene>
<proteinExistence type="predicted"/>
<reference evidence="2" key="1">
    <citation type="journal article" date="2023" name="Plant Biotechnol. J.">
        <title>Chromosome-level wild Hevea brasiliensis genome provides new tools for genomic-assisted breeding and valuable loci to elevate rubber yield.</title>
        <authorList>
            <person name="Cheng H."/>
            <person name="Song X."/>
            <person name="Hu Y."/>
            <person name="Wu T."/>
            <person name="Yang Q."/>
            <person name="An Z."/>
            <person name="Feng S."/>
            <person name="Deng Z."/>
            <person name="Wu W."/>
            <person name="Zeng X."/>
            <person name="Tu M."/>
            <person name="Wang X."/>
            <person name="Huang H."/>
        </authorList>
    </citation>
    <scope>NUCLEOTIDE SEQUENCE</scope>
    <source>
        <strain evidence="2">MT/VB/25A 57/8</strain>
    </source>
</reference>
<sequence length="129" mass="14711">MDKWFLFLFIILSFQMLCVIADGGQHNRQEQPPFAKTVLDTLTTLKKSHRSSWDKIKAIIHSFQLHFRSADDEVESEGGARMREAAGKSFEVSKMTAEESAAEVVGEAVDKVKDKLSNDDEKFRHHDEL</sequence>
<name>A0ABQ9MF83_HEVBR</name>
<feature type="chain" id="PRO_5047009846" evidence="1">
    <location>
        <begin position="22"/>
        <end position="129"/>
    </location>
</feature>
<dbReference type="PANTHER" id="PTHR35463:SF10">
    <property type="entry name" value="TRANSMEMBRANE PROTEIN"/>
    <property type="match status" value="1"/>
</dbReference>
<accession>A0ABQ9MF83</accession>
<organism evidence="2 3">
    <name type="scientific">Hevea brasiliensis</name>
    <name type="common">Para rubber tree</name>
    <name type="synonym">Siphonia brasiliensis</name>
    <dbReference type="NCBI Taxonomy" id="3981"/>
    <lineage>
        <taxon>Eukaryota</taxon>
        <taxon>Viridiplantae</taxon>
        <taxon>Streptophyta</taxon>
        <taxon>Embryophyta</taxon>
        <taxon>Tracheophyta</taxon>
        <taxon>Spermatophyta</taxon>
        <taxon>Magnoliopsida</taxon>
        <taxon>eudicotyledons</taxon>
        <taxon>Gunneridae</taxon>
        <taxon>Pentapetalae</taxon>
        <taxon>rosids</taxon>
        <taxon>fabids</taxon>
        <taxon>Malpighiales</taxon>
        <taxon>Euphorbiaceae</taxon>
        <taxon>Crotonoideae</taxon>
        <taxon>Micrandreae</taxon>
        <taxon>Hevea</taxon>
    </lineage>
</organism>
<evidence type="ECO:0000313" key="2">
    <source>
        <dbReference type="EMBL" id="KAJ9177696.1"/>
    </source>
</evidence>
<comment type="caution">
    <text evidence="2">The sequence shown here is derived from an EMBL/GenBank/DDBJ whole genome shotgun (WGS) entry which is preliminary data.</text>
</comment>
<dbReference type="PANTHER" id="PTHR35463">
    <property type="entry name" value="TRANSMEMBRANE PROTEIN"/>
    <property type="match status" value="1"/>
</dbReference>
<feature type="signal peptide" evidence="1">
    <location>
        <begin position="1"/>
        <end position="21"/>
    </location>
</feature>